<reference evidence="2 4" key="1">
    <citation type="journal article" date="2019" name="Emerg. Microbes Infect.">
        <title>Comprehensive subspecies identification of 175 nontuberculous mycobacteria species based on 7547 genomic profiles.</title>
        <authorList>
            <person name="Matsumoto Y."/>
            <person name="Kinjo T."/>
            <person name="Motooka D."/>
            <person name="Nabeya D."/>
            <person name="Jung N."/>
            <person name="Uechi K."/>
            <person name="Horii T."/>
            <person name="Iida T."/>
            <person name="Fujita J."/>
            <person name="Nakamura S."/>
        </authorList>
    </citation>
    <scope>NUCLEOTIDE SEQUENCE [LARGE SCALE GENOMIC DNA]</scope>
    <source>
        <strain evidence="2 4">JCM 15296</strain>
        <plasmid evidence="3">pJCM15296</plasmid>
    </source>
</reference>
<accession>A0ABM7IC22</accession>
<keyword evidence="4" id="KW-1185">Reference proteome</keyword>
<evidence type="ECO:0000313" key="2">
    <source>
        <dbReference type="EMBL" id="BBX84250.1"/>
    </source>
</evidence>
<protein>
    <recommendedName>
        <fullName evidence="5">Transposase</fullName>
    </recommendedName>
</protein>
<sequence length="141" mass="15528">MTRTPPPPPTAKAKAALAKYRDGVSADKRRDIEKAIAYLRKTKATINVSAVARRAKVTRKTVLKHDDLMVIINQYRNRPAAGGDHPPATSRESSIMAALRRKIAAQEAEINNLKTTVAQQQATIELLYGQLEDRHYGDPAG</sequence>
<dbReference type="EMBL" id="AP022577">
    <property type="protein sequence ID" value="BBX84250.1"/>
    <property type="molecule type" value="Genomic_DNA"/>
</dbReference>
<evidence type="ECO:0008006" key="5">
    <source>
        <dbReference type="Google" id="ProtNLM"/>
    </source>
</evidence>
<gene>
    <name evidence="2" type="ORF">MAUB_21230</name>
    <name evidence="3" type="ORF">MAUB_63610</name>
</gene>
<evidence type="ECO:0000256" key="1">
    <source>
        <dbReference type="SAM" id="Coils"/>
    </source>
</evidence>
<proteinExistence type="predicted"/>
<evidence type="ECO:0000313" key="4">
    <source>
        <dbReference type="Proteomes" id="UP000465609"/>
    </source>
</evidence>
<organism evidence="2 4">
    <name type="scientific">Mycolicibacterium aubagnense</name>
    <dbReference type="NCBI Taxonomy" id="319707"/>
    <lineage>
        <taxon>Bacteria</taxon>
        <taxon>Bacillati</taxon>
        <taxon>Actinomycetota</taxon>
        <taxon>Actinomycetes</taxon>
        <taxon>Mycobacteriales</taxon>
        <taxon>Mycobacteriaceae</taxon>
        <taxon>Mycolicibacterium</taxon>
    </lineage>
</organism>
<feature type="coiled-coil region" evidence="1">
    <location>
        <begin position="96"/>
        <end position="123"/>
    </location>
</feature>
<evidence type="ECO:0000313" key="3">
    <source>
        <dbReference type="EMBL" id="BBX88160.1"/>
    </source>
</evidence>
<dbReference type="Proteomes" id="UP000465609">
    <property type="component" value="Chromosome"/>
</dbReference>
<dbReference type="EMBL" id="AP022578">
    <property type="protein sequence ID" value="BBX88160.1"/>
    <property type="molecule type" value="Genomic_DNA"/>
</dbReference>
<geneLocation type="plasmid" evidence="3 4">
    <name>pJCM15296</name>
</geneLocation>
<dbReference type="RefSeq" id="WP_138232146.1">
    <property type="nucleotide sequence ID" value="NZ_AP022577.1"/>
</dbReference>
<name>A0ABM7IC22_9MYCO</name>
<dbReference type="Proteomes" id="UP000465609">
    <property type="component" value="Plasmid pJCM15296"/>
</dbReference>
<reference evidence="2" key="2">
    <citation type="submission" date="2020-02" db="EMBL/GenBank/DDBJ databases">
        <authorList>
            <person name="Matsumoto Y."/>
            <person name="Motooka D."/>
            <person name="Nakamura S."/>
        </authorList>
    </citation>
    <scope>NUCLEOTIDE SEQUENCE</scope>
    <source>
        <strain evidence="2">JCM 15296</strain>
        <plasmid evidence="3">pJCM15296</plasmid>
    </source>
</reference>
<keyword evidence="1" id="KW-0175">Coiled coil</keyword>
<keyword evidence="3" id="KW-0614">Plasmid</keyword>